<gene>
    <name evidence="9" type="ORF">O9K51_10948</name>
</gene>
<dbReference type="EC" id="3.1.3.1" evidence="1"/>
<dbReference type="PANTHER" id="PTHR35152:SF1">
    <property type="entry name" value="DOMAIN SIGNALLING PROTEIN, PUTATIVE (AFU_ORTHOLOGUE AFUA_5G11310)-RELATED"/>
    <property type="match status" value="1"/>
</dbReference>
<comment type="cofactor">
    <cofactor evidence="3">
        <name>Mg(2+)</name>
        <dbReference type="ChEBI" id="CHEBI:18420"/>
    </cofactor>
    <text evidence="3">Binds 1 Mg(2+) ion.</text>
</comment>
<evidence type="ECO:0000313" key="10">
    <source>
        <dbReference type="Proteomes" id="UP001163105"/>
    </source>
</evidence>
<dbReference type="Proteomes" id="UP001163105">
    <property type="component" value="Unassembled WGS sequence"/>
</dbReference>
<keyword evidence="3" id="KW-0479">Metal-binding</keyword>
<evidence type="ECO:0000259" key="7">
    <source>
        <dbReference type="PROSITE" id="PS50924"/>
    </source>
</evidence>
<dbReference type="CDD" id="cd16012">
    <property type="entry name" value="ALP"/>
    <property type="match status" value="1"/>
</dbReference>
<evidence type="ECO:0000256" key="4">
    <source>
        <dbReference type="RuleBase" id="RU003946"/>
    </source>
</evidence>
<dbReference type="Gene3D" id="3.40.720.10">
    <property type="entry name" value="Alkaline Phosphatase, subunit A"/>
    <property type="match status" value="1"/>
</dbReference>
<feature type="region of interest" description="Disordered" evidence="5">
    <location>
        <begin position="1166"/>
        <end position="1192"/>
    </location>
</feature>
<keyword evidence="3" id="KW-0460">Magnesium</keyword>
<evidence type="ECO:0000256" key="3">
    <source>
        <dbReference type="PIRSR" id="PIRSR601952-2"/>
    </source>
</evidence>
<dbReference type="GO" id="GO:0004035">
    <property type="term" value="F:alkaline phosphatase activity"/>
    <property type="evidence" value="ECO:0007669"/>
    <property type="project" value="UniProtKB-EC"/>
</dbReference>
<name>A0AB34FDH8_9HYPO</name>
<dbReference type="Pfam" id="PF03707">
    <property type="entry name" value="MHYT"/>
    <property type="match status" value="2"/>
</dbReference>
<dbReference type="PROSITE" id="PS51382">
    <property type="entry name" value="SPX"/>
    <property type="match status" value="1"/>
</dbReference>
<dbReference type="CDD" id="cd14474">
    <property type="entry name" value="SPX_YDR089W"/>
    <property type="match status" value="1"/>
</dbReference>
<keyword evidence="6" id="KW-0472">Membrane</keyword>
<feature type="transmembrane region" description="Helical" evidence="6">
    <location>
        <begin position="1225"/>
        <end position="1247"/>
    </location>
</feature>
<feature type="active site" description="Phosphoserine intermediate" evidence="2">
    <location>
        <position position="1444"/>
    </location>
</feature>
<comment type="cofactor">
    <cofactor evidence="3">
        <name>Zn(2+)</name>
        <dbReference type="ChEBI" id="CHEBI:29105"/>
    </cofactor>
    <text evidence="3">Binds 2 Zn(2+) ions.</text>
</comment>
<evidence type="ECO:0000313" key="9">
    <source>
        <dbReference type="EMBL" id="KAJ6436466.1"/>
    </source>
</evidence>
<dbReference type="InterPro" id="IPR004331">
    <property type="entry name" value="SPX_dom"/>
</dbReference>
<feature type="region of interest" description="Disordered" evidence="5">
    <location>
        <begin position="740"/>
        <end position="763"/>
    </location>
</feature>
<organism evidence="9 10">
    <name type="scientific">Purpureocillium lavendulum</name>
    <dbReference type="NCBI Taxonomy" id="1247861"/>
    <lineage>
        <taxon>Eukaryota</taxon>
        <taxon>Fungi</taxon>
        <taxon>Dikarya</taxon>
        <taxon>Ascomycota</taxon>
        <taxon>Pezizomycotina</taxon>
        <taxon>Sordariomycetes</taxon>
        <taxon>Hypocreomycetidae</taxon>
        <taxon>Hypocreales</taxon>
        <taxon>Ophiocordycipitaceae</taxon>
        <taxon>Purpureocillium</taxon>
    </lineage>
</organism>
<comment type="similarity">
    <text evidence="4">Belongs to the alkaline phosphatase family.</text>
</comment>
<evidence type="ECO:0000256" key="2">
    <source>
        <dbReference type="PIRSR" id="PIRSR601952-1"/>
    </source>
</evidence>
<dbReference type="InterPro" id="IPR005330">
    <property type="entry name" value="MHYT_dom"/>
</dbReference>
<feature type="binding site" evidence="3">
    <location>
        <position position="1395"/>
    </location>
    <ligand>
        <name>Mg(2+)</name>
        <dbReference type="ChEBI" id="CHEBI:18420"/>
    </ligand>
</feature>
<proteinExistence type="inferred from homology"/>
<dbReference type="GO" id="GO:0046872">
    <property type="term" value="F:metal ion binding"/>
    <property type="evidence" value="ECO:0007669"/>
    <property type="project" value="UniProtKB-KW"/>
</dbReference>
<feature type="binding site" evidence="3">
    <location>
        <position position="1696"/>
    </location>
    <ligand>
        <name>Zn(2+)</name>
        <dbReference type="ChEBI" id="CHEBI:29105"/>
        <label>2</label>
    </ligand>
</feature>
<feature type="binding site" evidence="3">
    <location>
        <position position="1651"/>
    </location>
    <ligand>
        <name>Zn(2+)</name>
        <dbReference type="ChEBI" id="CHEBI:29105"/>
        <label>2</label>
    </ligand>
</feature>
<sequence>MSTSQDLLQQYWGKLVPYTFNGGFVFLSYVISLIGTSSTLELMRWRTSHRGFYNLWLLVGAAISMGGIAIWSMHFIGNRAIYMLDGREAFQIAYSTSLTVLSLLVPILVLIFAFLGVSGTGKIRWWRIGLAGLLSGGAICGMHYLADASISNYDSSYELSFVMGSVVIAVSASTTALAVFFVFEATWKNVWWKRLGCAMILAGAVSGMHWCAAIGTTYRLRHLHSSGNGMSRQEAMIVVICLSIAAGILTSGSAMYSAWVRGDYASKSQQVVLAAAVFDSKGRIMVNQAGLLPTEVITDTFVPRSHDDIFSTCHPLYHWMFRASHNWSTIGIVLNEMEAHVGRLSRGANTSDRTGVKLVGDDGLLVENCDTILRELFCLTAAALASRMKTTLANVGLLWDEIFVTGDSSKLSGKLQPGRGSDSARTLHQPPHTKDKSILQCSAENGLSKANLQEYGRGSLMFLVRNVERKRDIENLEALGYRFAEIRQVVGSIYSSMQIKTPGLEARLRTMSIPDENKVMLEPGVHLGMFAVRARLDRRGFDVLVQKPARYLLPTVPMLMGQLESWQTEFLNRHQNMTVAALAQTLESVELASTQEKLFASDLRNAISTLRQSLDAKFDDATLLPRAVQVPFVTREEIPRAMTCTLVAFQLVLPIHATVQSTRCEFTPLNFFRLRQFLYDGSPDHLEFSHSVHRSLSYAPRQDKGNSTNAARRGTHKVNSSLARAVDIIGHALPVAVRRETQTPWQKSTRSQEQLAPVVSNPRSVCHARDDGSFEYEHTPSVIGSFTEEERGDRDLHQHRTNQPFGGIMISQEVTIDIHNTLQQPMRDDTVVWSGLGPPSLSSRTENTTQLDKGYSAIATGESGVRMTSERGDYVDDLLSMSMLGRVDNLDYNSLKHEIKVHTTRDQASAIDIPGHQGTSLRIFEDGLFDELSKQHDRVDLFVTSKANEISRRLEHLNTNIQRCIAKRSADRDRSFSVKRQRRFAKYEMELMRCGYDIQALSRFANAQIVAFRKILKKYRKWTGSTTLTSRFNDIVLGSPKSFTRRDFSPLQTRYDKLLSELRSASPILSDPGSPSSDEQPLPEPSSPGTARVSFDPLPPTQMGRQVKYWNEYDDGSDVGSAGDDYTIYINPDEDTSFPGMAYVHAIVSMPYEKAKQWFRRQHSGERRPLLSSANTSQSYSTTAVDSEEEGYANSDVLPNQGYMTHYALPSVSEQRAIRYREKELLWGTVGSFIASFVLLCIAGILISTGKRKLRVVVDAGVTVGIMLFDLRVEVHAPVNGSEAAHNGEPDEKFKVTIAKGDEPPKDFAESFGIKEPELEKWQFKWYEDLFAEDREAPSVVNVASKAYRKLAIDEPGKYTVTLDYYGGEKTTAHWTVRPLQRRRKAKNVILFIGDGMTTNMITAARLLAHKSINGKFQTRMKFDELPVVGHQMTHSIDGYITDSANSASALYSGHKSSVNAMGVYADSSPDDFDDPKVETIVEIFRRIHANATPIALTGHTRRRSEYAPLIDQALNGMTNYSWSSHDGPDVFFGGGAEQFLPGKDSYKGKDYYAEFAKNGYTISLNRTSLLEADSSKRALGIFCQSTLPVWLDRNIYTDNLKNFKNDPRGGKGPALDLPGLKDMTLKALEVLHRRGGDKGFFLMSEAASIDKQMHALDYDRALGDVLELDDTVHATIQKLDEMNSLEETLIIVTADHGHGFDVWGSADTDYLTSEKDERAKRKAVGVSEQSGLSQYTQKTDGIEYGTGRSFPANWEPRYAIAGGVGAGPDRREDYKVRKSGPRTPAVKLNGEYYVNPKDGANGVVINGTLPTSEPQGVHSLTDVPVYAVGPCQEMFSGTYNNVDIFHKIASCLGLARQHDCQAHNEDVNGLN</sequence>
<feature type="transmembrane region" description="Helical" evidence="6">
    <location>
        <begin position="20"/>
        <end position="40"/>
    </location>
</feature>
<feature type="compositionally biased region" description="Polar residues" evidence="5">
    <location>
        <begin position="1172"/>
        <end position="1185"/>
    </location>
</feature>
<dbReference type="InterPro" id="IPR001952">
    <property type="entry name" value="Alkaline_phosphatase"/>
</dbReference>
<feature type="compositionally biased region" description="Polar residues" evidence="5">
    <location>
        <begin position="742"/>
        <end position="754"/>
    </location>
</feature>
<feature type="transmembrane region" description="Helical" evidence="6">
    <location>
        <begin position="161"/>
        <end position="183"/>
    </location>
</feature>
<feature type="binding site" evidence="3">
    <location>
        <position position="1493"/>
    </location>
    <ligand>
        <name>Mg(2+)</name>
        <dbReference type="ChEBI" id="CHEBI:18420"/>
    </ligand>
</feature>
<evidence type="ECO:0000256" key="1">
    <source>
        <dbReference type="ARBA" id="ARBA00012647"/>
    </source>
</evidence>
<dbReference type="Pfam" id="PF00245">
    <property type="entry name" value="Alk_phosphatase"/>
    <property type="match status" value="1"/>
</dbReference>
<accession>A0AB34FDH8</accession>
<feature type="transmembrane region" description="Helical" evidence="6">
    <location>
        <begin position="52"/>
        <end position="72"/>
    </location>
</feature>
<feature type="transmembrane region" description="Helical" evidence="6">
    <location>
        <begin position="92"/>
        <end position="116"/>
    </location>
</feature>
<keyword evidence="10" id="KW-1185">Reference proteome</keyword>
<feature type="binding site" evidence="3">
    <location>
        <position position="1646"/>
    </location>
    <ligand>
        <name>Mg(2+)</name>
        <dbReference type="ChEBI" id="CHEBI:18420"/>
    </ligand>
</feature>
<feature type="binding site" evidence="3">
    <location>
        <position position="1697"/>
    </location>
    <ligand>
        <name>Zn(2+)</name>
        <dbReference type="ChEBI" id="CHEBI:29105"/>
        <label>2</label>
    </ligand>
</feature>
<comment type="caution">
    <text evidence="9">The sequence shown here is derived from an EMBL/GenBank/DDBJ whole genome shotgun (WGS) entry which is preliminary data.</text>
</comment>
<keyword evidence="6" id="KW-0812">Transmembrane</keyword>
<dbReference type="EMBL" id="JAQHRD010000021">
    <property type="protein sequence ID" value="KAJ6436466.1"/>
    <property type="molecule type" value="Genomic_DNA"/>
</dbReference>
<protein>
    <recommendedName>
        <fullName evidence="1">alkaline phosphatase</fullName>
        <ecNumber evidence="1">3.1.3.1</ecNumber>
    </recommendedName>
</protein>
<evidence type="ECO:0000259" key="8">
    <source>
        <dbReference type="PROSITE" id="PS51382"/>
    </source>
</evidence>
<reference evidence="9" key="1">
    <citation type="submission" date="2023-01" db="EMBL/GenBank/DDBJ databases">
        <title>The growth and conidiation of Purpureocillium lavendulum are regulated by nitrogen source and histone H3K14 acetylation.</title>
        <authorList>
            <person name="Tang P."/>
            <person name="Han J."/>
            <person name="Zhang C."/>
            <person name="Tang P."/>
            <person name="Qi F."/>
            <person name="Zhang K."/>
            <person name="Liang L."/>
        </authorList>
    </citation>
    <scope>NUCLEOTIDE SEQUENCE</scope>
    <source>
        <strain evidence="9">YMF1.00683</strain>
    </source>
</reference>
<dbReference type="SUPFAM" id="SSF53649">
    <property type="entry name" value="Alkaline phosphatase-like"/>
    <property type="match status" value="1"/>
</dbReference>
<feature type="domain" description="SPX" evidence="8">
    <location>
        <begin position="869"/>
        <end position="1033"/>
    </location>
</feature>
<dbReference type="InterPro" id="IPR017850">
    <property type="entry name" value="Alkaline_phosphatase_core_sf"/>
</dbReference>
<feature type="binding site" evidence="3">
    <location>
        <position position="1395"/>
    </location>
    <ligand>
        <name>Zn(2+)</name>
        <dbReference type="ChEBI" id="CHEBI:29105"/>
        <label>2</label>
    </ligand>
</feature>
<feature type="region of interest" description="Disordered" evidence="5">
    <location>
        <begin position="1066"/>
        <end position="1102"/>
    </location>
</feature>
<keyword evidence="6" id="KW-1133">Transmembrane helix</keyword>
<dbReference type="PROSITE" id="PS50924">
    <property type="entry name" value="MHYT"/>
    <property type="match status" value="1"/>
</dbReference>
<feature type="binding site" evidence="3">
    <location>
        <position position="1655"/>
    </location>
    <ligand>
        <name>Zn(2+)</name>
        <dbReference type="ChEBI" id="CHEBI:29105"/>
        <label>2</label>
    </ligand>
</feature>
<keyword evidence="3" id="KW-0862">Zinc</keyword>
<feature type="binding site" evidence="3">
    <location>
        <position position="1819"/>
    </location>
    <ligand>
        <name>Zn(2+)</name>
        <dbReference type="ChEBI" id="CHEBI:29105"/>
        <label>2</label>
    </ligand>
</feature>
<dbReference type="SMART" id="SM00098">
    <property type="entry name" value="alkPPc"/>
    <property type="match status" value="1"/>
</dbReference>
<feature type="transmembrane region" description="Helical" evidence="6">
    <location>
        <begin position="235"/>
        <end position="259"/>
    </location>
</feature>
<evidence type="ECO:0000256" key="5">
    <source>
        <dbReference type="SAM" id="MobiDB-lite"/>
    </source>
</evidence>
<feature type="region of interest" description="Disordered" evidence="5">
    <location>
        <begin position="698"/>
        <end position="717"/>
    </location>
</feature>
<feature type="domain" description="MHYT" evidence="7">
    <location>
        <begin position="20"/>
        <end position="219"/>
    </location>
</feature>
<feature type="transmembrane region" description="Helical" evidence="6">
    <location>
        <begin position="128"/>
        <end position="146"/>
    </location>
</feature>
<feature type="region of interest" description="Disordered" evidence="5">
    <location>
        <begin position="410"/>
        <end position="435"/>
    </location>
</feature>
<evidence type="ECO:0000256" key="6">
    <source>
        <dbReference type="SAM" id="Phobius"/>
    </source>
</evidence>
<dbReference type="PRINTS" id="PR00113">
    <property type="entry name" value="ALKPHPHTASE"/>
</dbReference>
<dbReference type="PANTHER" id="PTHR35152">
    <property type="entry name" value="DOMAIN SIGNALLING PROTEIN, PUTATIVE (AFU_ORTHOLOGUE AFUA_5G11310)-RELATED"/>
    <property type="match status" value="1"/>
</dbReference>